<dbReference type="CDD" id="cd20404">
    <property type="entry name" value="Tudor_Agenet_AtEML-like"/>
    <property type="match status" value="1"/>
</dbReference>
<organism evidence="11 12">
    <name type="scientific">Emiliania huxleyi (strain CCMP1516)</name>
    <dbReference type="NCBI Taxonomy" id="280463"/>
    <lineage>
        <taxon>Eukaryota</taxon>
        <taxon>Haptista</taxon>
        <taxon>Haptophyta</taxon>
        <taxon>Prymnesiophyceae</taxon>
        <taxon>Isochrysidales</taxon>
        <taxon>Noelaerhabdaceae</taxon>
        <taxon>Emiliania</taxon>
    </lineage>
</organism>
<evidence type="ECO:0000259" key="9">
    <source>
        <dbReference type="PROSITE" id="PS50280"/>
    </source>
</evidence>
<evidence type="ECO:0000256" key="5">
    <source>
        <dbReference type="ARBA" id="ARBA00023242"/>
    </source>
</evidence>
<dbReference type="CDD" id="cd00167">
    <property type="entry name" value="SANT"/>
    <property type="match status" value="1"/>
</dbReference>
<protein>
    <submittedName>
        <fullName evidence="11">Uncharacterized protein</fullName>
    </submittedName>
</protein>
<dbReference type="SUPFAM" id="SSF46689">
    <property type="entry name" value="Homeodomain-like"/>
    <property type="match status" value="1"/>
</dbReference>
<dbReference type="InterPro" id="IPR009057">
    <property type="entry name" value="Homeodomain-like_sf"/>
</dbReference>
<feature type="region of interest" description="Disordered" evidence="6">
    <location>
        <begin position="598"/>
        <end position="630"/>
    </location>
</feature>
<dbReference type="PaxDb" id="2903-EOD32041"/>
<dbReference type="PROSITE" id="PS50280">
    <property type="entry name" value="SET"/>
    <property type="match status" value="1"/>
</dbReference>
<evidence type="ECO:0000313" key="11">
    <source>
        <dbReference type="EnsemblProtists" id="EOD32041"/>
    </source>
</evidence>
<feature type="region of interest" description="Disordered" evidence="6">
    <location>
        <begin position="169"/>
        <end position="195"/>
    </location>
</feature>
<dbReference type="PANTHER" id="PTHR31677">
    <property type="entry name" value="AP2 DOMAIN CLASS TRANSCRIPTION FACTOR"/>
    <property type="match status" value="1"/>
</dbReference>
<reference evidence="11" key="2">
    <citation type="submission" date="2024-10" db="UniProtKB">
        <authorList>
            <consortium name="EnsemblProtists"/>
        </authorList>
    </citation>
    <scope>IDENTIFICATION</scope>
</reference>
<dbReference type="GO" id="GO:0005634">
    <property type="term" value="C:nucleus"/>
    <property type="evidence" value="ECO:0007669"/>
    <property type="project" value="UniProtKB-SubCell"/>
</dbReference>
<feature type="compositionally biased region" description="Basic and acidic residues" evidence="6">
    <location>
        <begin position="772"/>
        <end position="783"/>
    </location>
</feature>
<keyword evidence="12" id="KW-1185">Reference proteome</keyword>
<dbReference type="Proteomes" id="UP000013827">
    <property type="component" value="Unassembled WGS sequence"/>
</dbReference>
<dbReference type="CDD" id="cd00024">
    <property type="entry name" value="CD_CSD"/>
    <property type="match status" value="1"/>
</dbReference>
<feature type="domain" description="Myb-like" evidence="8">
    <location>
        <begin position="1014"/>
        <end position="1062"/>
    </location>
</feature>
<evidence type="ECO:0000256" key="6">
    <source>
        <dbReference type="SAM" id="MobiDB-lite"/>
    </source>
</evidence>
<dbReference type="InterPro" id="IPR001005">
    <property type="entry name" value="SANT/Myb"/>
</dbReference>
<dbReference type="PANTHER" id="PTHR31677:SF157">
    <property type="entry name" value="AP2_ERF DOMAIN-CONTAINING PROTEIN"/>
    <property type="match status" value="1"/>
</dbReference>
<comment type="subcellular location">
    <subcellularLocation>
        <location evidence="1">Nucleus</location>
    </subcellularLocation>
</comment>
<reference evidence="12" key="1">
    <citation type="journal article" date="2013" name="Nature">
        <title>Pan genome of the phytoplankton Emiliania underpins its global distribution.</title>
        <authorList>
            <person name="Read B.A."/>
            <person name="Kegel J."/>
            <person name="Klute M.J."/>
            <person name="Kuo A."/>
            <person name="Lefebvre S.C."/>
            <person name="Maumus F."/>
            <person name="Mayer C."/>
            <person name="Miller J."/>
            <person name="Monier A."/>
            <person name="Salamov A."/>
            <person name="Young J."/>
            <person name="Aguilar M."/>
            <person name="Claverie J.M."/>
            <person name="Frickenhaus S."/>
            <person name="Gonzalez K."/>
            <person name="Herman E.K."/>
            <person name="Lin Y.C."/>
            <person name="Napier J."/>
            <person name="Ogata H."/>
            <person name="Sarno A.F."/>
            <person name="Shmutz J."/>
            <person name="Schroeder D."/>
            <person name="de Vargas C."/>
            <person name="Verret F."/>
            <person name="von Dassow P."/>
            <person name="Valentin K."/>
            <person name="Van de Peer Y."/>
            <person name="Wheeler G."/>
            <person name="Dacks J.B."/>
            <person name="Delwiche C.F."/>
            <person name="Dyhrman S.T."/>
            <person name="Glockner G."/>
            <person name="John U."/>
            <person name="Richards T."/>
            <person name="Worden A.Z."/>
            <person name="Zhang X."/>
            <person name="Grigoriev I.V."/>
            <person name="Allen A.E."/>
            <person name="Bidle K."/>
            <person name="Borodovsky M."/>
            <person name="Bowler C."/>
            <person name="Brownlee C."/>
            <person name="Cock J.M."/>
            <person name="Elias M."/>
            <person name="Gladyshev V.N."/>
            <person name="Groth M."/>
            <person name="Guda C."/>
            <person name="Hadaegh A."/>
            <person name="Iglesias-Rodriguez M.D."/>
            <person name="Jenkins J."/>
            <person name="Jones B.M."/>
            <person name="Lawson T."/>
            <person name="Leese F."/>
            <person name="Lindquist E."/>
            <person name="Lobanov A."/>
            <person name="Lomsadze A."/>
            <person name="Malik S.B."/>
            <person name="Marsh M.E."/>
            <person name="Mackinder L."/>
            <person name="Mock T."/>
            <person name="Mueller-Roeber B."/>
            <person name="Pagarete A."/>
            <person name="Parker M."/>
            <person name="Probert I."/>
            <person name="Quesneville H."/>
            <person name="Raines C."/>
            <person name="Rensing S.A."/>
            <person name="Riano-Pachon D.M."/>
            <person name="Richier S."/>
            <person name="Rokitta S."/>
            <person name="Shiraiwa Y."/>
            <person name="Soanes D.M."/>
            <person name="van der Giezen M."/>
            <person name="Wahlund T.M."/>
            <person name="Williams B."/>
            <person name="Wilson W."/>
            <person name="Wolfe G."/>
            <person name="Wurch L.L."/>
        </authorList>
    </citation>
    <scope>NUCLEOTIDE SEQUENCE</scope>
</reference>
<dbReference type="STRING" id="2903.R1F9I1"/>
<dbReference type="SUPFAM" id="SSF54160">
    <property type="entry name" value="Chromo domain-like"/>
    <property type="match status" value="1"/>
</dbReference>
<dbReference type="RefSeq" id="XP_005784470.1">
    <property type="nucleotide sequence ID" value="XM_005784413.1"/>
</dbReference>
<dbReference type="Gene3D" id="3.30.730.10">
    <property type="entry name" value="AP2/ERF domain"/>
    <property type="match status" value="2"/>
</dbReference>
<dbReference type="InterPro" id="IPR001471">
    <property type="entry name" value="AP2/ERF_dom"/>
</dbReference>
<dbReference type="PROSITE" id="PS50013">
    <property type="entry name" value="CHROMO_2"/>
    <property type="match status" value="1"/>
</dbReference>
<keyword evidence="3" id="KW-0238">DNA-binding</keyword>
<dbReference type="Gene3D" id="2.30.30.140">
    <property type="match status" value="2"/>
</dbReference>
<dbReference type="InterPro" id="IPR001214">
    <property type="entry name" value="SET_dom"/>
</dbReference>
<keyword evidence="4" id="KW-0804">Transcription</keyword>
<evidence type="ECO:0000259" key="10">
    <source>
        <dbReference type="PROSITE" id="PS51032"/>
    </source>
</evidence>
<accession>A0A0D3K8F6</accession>
<dbReference type="AlphaFoldDB" id="A0A0D3K8F6"/>
<dbReference type="GeneID" id="17277313"/>
<dbReference type="SUPFAM" id="SSF82199">
    <property type="entry name" value="SET domain"/>
    <property type="match status" value="1"/>
</dbReference>
<keyword evidence="5" id="KW-0539">Nucleus</keyword>
<sequence length="1071" mass="115181">MLAEGSARAGGAAASSEIPESAVHPRADVAPACTAGAVSSLLTEQHAQATVRIEAEEPASVKAAVPPFLDSDSKAPRRTSGRKSIDAETRARLACAKQYGKEAVGQRVSLFWAGEDRWFDGTVKGYSLADGQHCVKYDDGDQWHYHLGREETLGYLSWLSLEAKAATSGGERPLASSATRQRQPRGDVQPEEPQQKRQVAAAEEAAPKVVTEAEGLKLRLSSSNSTGYTGVFLQASGKFQARHERARKTVYLGTFATAVEAAVAYARHVGEGVQAVGEAPAAAMVLTEAPQQKRQKAGTEEAAPSAVAEAEGLRLHVSSSSGSGYLGVWLSSGRFRAMQSVDGKKVPLGCFDSAEAAGEYRPRAETADAGGAIGQRVLVPATVYPQYACSEQGGRGWEGLIISRRHDHAQIRFLHATGEDGAAYEPVRLQHSAYVVLDQNEPEQHPQDQELLVAAEPMETRLDSAALLRPDEIVTAIVCDGCDGDFELPPGTLAPEGEWYCAACGVGAGARAGPVQEALVAVEDGVRLHLSSSSNTGYRGVWEQYPGRFLARHTVDGRRIVLGTFDTAVEAATAYARAVGEALASMELPAAALEVAEGPGASEETPGLRPRLSNSTGCGMGLDPGGSGRFRVRHRVEGREAVLKKRFSAAPEGPVAEPVAATAGHAKAPSEAELAANAELALRAGWAAGSRLDCYCLRVRQWMATRALDARGGVGTSRRAELLVHYQGSDSMLDEWVPLSSGRLRVAQSSGVNPSTSSEPVADSNRSSLHLPRGESEAHHGAKEVASPVARRVSHLVAQRVRVGARQYLVHWDGYSVEERSWEDEQDIHDKTLIRKLQVADGPYAFVTEGVLDRPNGAKQLGLFARKPIPRDAAICEYRGARIPKSLQQRGDYVLEVSDEPVVIDGLSENIGPFYVPGSCAVYANHSSRPNARIDKRHGGMWLVASEPIAAGQEIRFDFTEGHRPVGEPRETRDWETVRRTPPPPVVGAKGPPPSLSWEAGPGDDERLRKLVGDERLRRLVPRFREAMAADGFGEERLWELIASTIPRRSAEECRQRWQTLERGSERGGKG</sequence>
<dbReference type="EnsemblProtists" id="EOD32041">
    <property type="protein sequence ID" value="EOD32041"/>
    <property type="gene ID" value="EMIHUDRAFT_99042"/>
</dbReference>
<feature type="region of interest" description="Disordered" evidence="6">
    <location>
        <begin position="64"/>
        <end position="86"/>
    </location>
</feature>
<evidence type="ECO:0000259" key="7">
    <source>
        <dbReference type="PROSITE" id="PS50013"/>
    </source>
</evidence>
<dbReference type="Gene3D" id="2.40.50.40">
    <property type="match status" value="1"/>
</dbReference>
<feature type="domain" description="AP2/ERF" evidence="10">
    <location>
        <begin position="537"/>
        <end position="596"/>
    </location>
</feature>
<dbReference type="SMART" id="SM00317">
    <property type="entry name" value="SET"/>
    <property type="match status" value="1"/>
</dbReference>
<evidence type="ECO:0000256" key="2">
    <source>
        <dbReference type="ARBA" id="ARBA00023015"/>
    </source>
</evidence>
<dbReference type="HOGENOM" id="CLU_287640_0_0_1"/>
<dbReference type="PROSITE" id="PS51032">
    <property type="entry name" value="AP2_ERF"/>
    <property type="match status" value="1"/>
</dbReference>
<dbReference type="Gene3D" id="2.170.270.10">
    <property type="entry name" value="SET domain"/>
    <property type="match status" value="1"/>
</dbReference>
<feature type="region of interest" description="Disordered" evidence="6">
    <location>
        <begin position="747"/>
        <end position="787"/>
    </location>
</feature>
<feature type="compositionally biased region" description="Gly residues" evidence="6">
    <location>
        <begin position="618"/>
        <end position="628"/>
    </location>
</feature>
<dbReference type="InterPro" id="IPR000953">
    <property type="entry name" value="Chromo/chromo_shadow_dom"/>
</dbReference>
<feature type="region of interest" description="Disordered" evidence="6">
    <location>
        <begin position="962"/>
        <end position="1004"/>
    </location>
</feature>
<feature type="compositionally biased region" description="Low complexity" evidence="6">
    <location>
        <begin position="1"/>
        <end position="17"/>
    </location>
</feature>
<dbReference type="InterPro" id="IPR036955">
    <property type="entry name" value="AP2/ERF_dom_sf"/>
</dbReference>
<name>A0A0D3K8F6_EMIH1</name>
<proteinExistence type="predicted"/>
<dbReference type="GO" id="GO:0003677">
    <property type="term" value="F:DNA binding"/>
    <property type="evidence" value="ECO:0007669"/>
    <property type="project" value="UniProtKB-KW"/>
</dbReference>
<dbReference type="SUPFAM" id="SSF54171">
    <property type="entry name" value="DNA-binding domain"/>
    <property type="match status" value="2"/>
</dbReference>
<dbReference type="GO" id="GO:0003700">
    <property type="term" value="F:DNA-binding transcription factor activity"/>
    <property type="evidence" value="ECO:0007669"/>
    <property type="project" value="InterPro"/>
</dbReference>
<evidence type="ECO:0000313" key="12">
    <source>
        <dbReference type="Proteomes" id="UP000013827"/>
    </source>
</evidence>
<dbReference type="PROSITE" id="PS50090">
    <property type="entry name" value="MYB_LIKE"/>
    <property type="match status" value="1"/>
</dbReference>
<dbReference type="InterPro" id="IPR023780">
    <property type="entry name" value="Chromo_domain"/>
</dbReference>
<feature type="compositionally biased region" description="Basic and acidic residues" evidence="6">
    <location>
        <begin position="962"/>
        <end position="979"/>
    </location>
</feature>
<evidence type="ECO:0000256" key="1">
    <source>
        <dbReference type="ARBA" id="ARBA00004123"/>
    </source>
</evidence>
<feature type="compositionally biased region" description="Polar residues" evidence="6">
    <location>
        <begin position="747"/>
        <end position="768"/>
    </location>
</feature>
<feature type="region of interest" description="Disordered" evidence="6">
    <location>
        <begin position="1"/>
        <end position="25"/>
    </location>
</feature>
<evidence type="ECO:0000259" key="8">
    <source>
        <dbReference type="PROSITE" id="PS50090"/>
    </source>
</evidence>
<dbReference type="Pfam" id="PF00856">
    <property type="entry name" value="SET"/>
    <property type="match status" value="1"/>
</dbReference>
<dbReference type="Pfam" id="PF00385">
    <property type="entry name" value="Chromo"/>
    <property type="match status" value="1"/>
</dbReference>
<evidence type="ECO:0000256" key="3">
    <source>
        <dbReference type="ARBA" id="ARBA00023125"/>
    </source>
</evidence>
<dbReference type="InterPro" id="IPR016177">
    <property type="entry name" value="DNA-bd_dom_sf"/>
</dbReference>
<feature type="domain" description="Chromo" evidence="7">
    <location>
        <begin position="791"/>
        <end position="838"/>
    </location>
</feature>
<dbReference type="InterPro" id="IPR046341">
    <property type="entry name" value="SET_dom_sf"/>
</dbReference>
<feature type="domain" description="SET" evidence="9">
    <location>
        <begin position="835"/>
        <end position="960"/>
    </location>
</feature>
<feature type="compositionally biased region" description="Pro residues" evidence="6">
    <location>
        <begin position="981"/>
        <end position="995"/>
    </location>
</feature>
<keyword evidence="2" id="KW-0805">Transcription regulation</keyword>
<dbReference type="SMART" id="SM00298">
    <property type="entry name" value="CHROMO"/>
    <property type="match status" value="2"/>
</dbReference>
<dbReference type="SMART" id="SM00380">
    <property type="entry name" value="AP2"/>
    <property type="match status" value="2"/>
</dbReference>
<evidence type="ECO:0000256" key="4">
    <source>
        <dbReference type="ARBA" id="ARBA00023163"/>
    </source>
</evidence>
<dbReference type="InterPro" id="IPR016197">
    <property type="entry name" value="Chromo-like_dom_sf"/>
</dbReference>
<dbReference type="Gene3D" id="1.10.10.60">
    <property type="entry name" value="Homeodomain-like"/>
    <property type="match status" value="1"/>
</dbReference>
<dbReference type="KEGG" id="ehx:EMIHUDRAFT_99042"/>